<keyword evidence="1 10" id="KW-1003">Cell membrane</keyword>
<dbReference type="GO" id="GO:0005737">
    <property type="term" value="C:cytoplasm"/>
    <property type="evidence" value="ECO:0007669"/>
    <property type="project" value="InterPro"/>
</dbReference>
<dbReference type="STRING" id="472759.Nhal_0933"/>
<evidence type="ECO:0000256" key="4">
    <source>
        <dbReference type="ARBA" id="ARBA00022556"/>
    </source>
</evidence>
<feature type="domain" description="Calcineurin-like phosphoesterase" evidence="11">
    <location>
        <begin position="4"/>
        <end position="199"/>
    </location>
</feature>
<evidence type="ECO:0000256" key="2">
    <source>
        <dbReference type="ARBA" id="ARBA00022516"/>
    </source>
</evidence>
<feature type="binding site" evidence="10">
    <location>
        <position position="195"/>
    </location>
    <ligand>
        <name>substrate</name>
    </ligand>
</feature>
<evidence type="ECO:0000256" key="1">
    <source>
        <dbReference type="ARBA" id="ARBA00022475"/>
    </source>
</evidence>
<dbReference type="KEGG" id="nhl:Nhal_0933"/>
<feature type="binding site" evidence="10">
    <location>
        <position position="160"/>
    </location>
    <ligand>
        <name>substrate</name>
    </ligand>
</feature>
<feature type="binding site" evidence="10">
    <location>
        <begin position="79"/>
        <end position="80"/>
    </location>
    <ligand>
        <name>substrate</name>
    </ligand>
</feature>
<keyword evidence="7 10" id="KW-0443">Lipid metabolism</keyword>
<comment type="catalytic activity">
    <reaction evidence="10">
        <text>UDP-2-N,3-O-bis[(3R)-3-hydroxytetradecanoyl]-alpha-D-glucosamine + H2O = 2-N,3-O-bis[(3R)-3-hydroxytetradecanoyl]-alpha-D-glucosaminyl 1-phosphate + UMP + 2 H(+)</text>
        <dbReference type="Rhea" id="RHEA:25213"/>
        <dbReference type="ChEBI" id="CHEBI:15377"/>
        <dbReference type="ChEBI" id="CHEBI:15378"/>
        <dbReference type="ChEBI" id="CHEBI:57865"/>
        <dbReference type="ChEBI" id="CHEBI:57957"/>
        <dbReference type="ChEBI" id="CHEBI:78847"/>
        <dbReference type="EC" id="3.6.1.54"/>
    </reaction>
</comment>
<evidence type="ECO:0000256" key="6">
    <source>
        <dbReference type="ARBA" id="ARBA00022801"/>
    </source>
</evidence>
<dbReference type="PANTHER" id="PTHR34990">
    <property type="entry name" value="UDP-2,3-DIACYLGLUCOSAMINE HYDROLASE-RELATED"/>
    <property type="match status" value="1"/>
</dbReference>
<evidence type="ECO:0000256" key="8">
    <source>
        <dbReference type="ARBA" id="ARBA00023136"/>
    </source>
</evidence>
<dbReference type="EMBL" id="CP001798">
    <property type="protein sequence ID" value="ADE14107.1"/>
    <property type="molecule type" value="Genomic_DNA"/>
</dbReference>
<dbReference type="eggNOG" id="COG2908">
    <property type="taxonomic scope" value="Bacteria"/>
</dbReference>
<dbReference type="Proteomes" id="UP000001844">
    <property type="component" value="Chromosome"/>
</dbReference>
<name>D5BYC4_NITHN</name>
<evidence type="ECO:0000256" key="10">
    <source>
        <dbReference type="HAMAP-Rule" id="MF_00575"/>
    </source>
</evidence>
<keyword evidence="6 10" id="KW-0378">Hydrolase</keyword>
<dbReference type="GO" id="GO:0009245">
    <property type="term" value="P:lipid A biosynthetic process"/>
    <property type="evidence" value="ECO:0007669"/>
    <property type="project" value="UniProtKB-UniRule"/>
</dbReference>
<feature type="binding site" evidence="10">
    <location>
        <position position="8"/>
    </location>
    <ligand>
        <name>Mn(2+)</name>
        <dbReference type="ChEBI" id="CHEBI:29035"/>
        <label>1</label>
    </ligand>
</feature>
<dbReference type="GO" id="GO:0030145">
    <property type="term" value="F:manganese ion binding"/>
    <property type="evidence" value="ECO:0007669"/>
    <property type="project" value="UniProtKB-UniRule"/>
</dbReference>
<evidence type="ECO:0000256" key="9">
    <source>
        <dbReference type="ARBA" id="ARBA00023211"/>
    </source>
</evidence>
<keyword evidence="9 10" id="KW-0464">Manganese</keyword>
<dbReference type="InterPro" id="IPR043461">
    <property type="entry name" value="LpxH-like"/>
</dbReference>
<feature type="binding site" evidence="10">
    <location>
        <position position="41"/>
    </location>
    <ligand>
        <name>Mn(2+)</name>
        <dbReference type="ChEBI" id="CHEBI:29035"/>
        <label>2</label>
    </ligand>
</feature>
<evidence type="ECO:0000256" key="3">
    <source>
        <dbReference type="ARBA" id="ARBA00022519"/>
    </source>
</evidence>
<sequence length="251" mass="28211">MATFFISDLHLGSNKAEIQSQALEFLSQEAPHGETLYILGDLFDYWIGDDAPTTEGLAITQALRRLSEAGLNLYFIPGNRDFLVGRAFAQASGCRILQDPTLIDLYGVSTLLTHGDMLCTDDVAYQKARARLRRPLFLRTYLALPKSWRCAIARHLRRRSQTHTQQQPLAIMDVNQAAVEAALQTHGAKRLIHGHTHRPAVHHFSVDGHPKQRIVLGDWDRGKSILTCTGEGFYFLDPQISEPHFNHHLPA</sequence>
<organism evidence="12 13">
    <name type="scientific">Nitrosococcus halophilus (strain Nc4)</name>
    <dbReference type="NCBI Taxonomy" id="472759"/>
    <lineage>
        <taxon>Bacteria</taxon>
        <taxon>Pseudomonadati</taxon>
        <taxon>Pseudomonadota</taxon>
        <taxon>Gammaproteobacteria</taxon>
        <taxon>Chromatiales</taxon>
        <taxon>Chromatiaceae</taxon>
        <taxon>Nitrosococcus</taxon>
    </lineage>
</organism>
<dbReference type="UniPathway" id="UPA00359">
    <property type="reaction ID" value="UER00480"/>
</dbReference>
<keyword evidence="4 10" id="KW-0441">Lipid A biosynthesis</keyword>
<evidence type="ECO:0000256" key="5">
    <source>
        <dbReference type="ARBA" id="ARBA00022723"/>
    </source>
</evidence>
<dbReference type="AlphaFoldDB" id="D5BYC4"/>
<proteinExistence type="inferred from homology"/>
<feature type="binding site" evidence="10">
    <location>
        <position position="41"/>
    </location>
    <ligand>
        <name>Mn(2+)</name>
        <dbReference type="ChEBI" id="CHEBI:29035"/>
        <label>1</label>
    </ligand>
</feature>
<feature type="binding site" evidence="10">
    <location>
        <position position="167"/>
    </location>
    <ligand>
        <name>substrate</name>
    </ligand>
</feature>
<dbReference type="InterPro" id="IPR004843">
    <property type="entry name" value="Calcineurin-like_PHP"/>
</dbReference>
<comment type="cofactor">
    <cofactor evidence="10">
        <name>Mn(2+)</name>
        <dbReference type="ChEBI" id="CHEBI:29035"/>
    </cofactor>
    <text evidence="10">Binds 2 Mn(2+) ions per subunit in a binuclear metal center.</text>
</comment>
<feature type="binding site" evidence="10">
    <location>
        <position position="122"/>
    </location>
    <ligand>
        <name>substrate</name>
    </ligand>
</feature>
<keyword evidence="5 10" id="KW-0479">Metal-binding</keyword>
<dbReference type="OrthoDB" id="9783283at2"/>
<accession>D5BYC4</accession>
<feature type="binding site" evidence="10">
    <location>
        <position position="164"/>
    </location>
    <ligand>
        <name>substrate</name>
    </ligand>
</feature>
<dbReference type="SUPFAM" id="SSF56300">
    <property type="entry name" value="Metallo-dependent phosphatases"/>
    <property type="match status" value="1"/>
</dbReference>
<feature type="binding site" evidence="10">
    <location>
        <position position="10"/>
    </location>
    <ligand>
        <name>Mn(2+)</name>
        <dbReference type="ChEBI" id="CHEBI:29035"/>
        <label>1</label>
    </ligand>
</feature>
<dbReference type="InterPro" id="IPR029052">
    <property type="entry name" value="Metallo-depent_PP-like"/>
</dbReference>
<dbReference type="RefSeq" id="WP_013032000.1">
    <property type="nucleotide sequence ID" value="NC_013960.1"/>
</dbReference>
<gene>
    <name evidence="10" type="primary">lpxH</name>
    <name evidence="12" type="ordered locus">Nhal_0933</name>
</gene>
<dbReference type="HOGENOM" id="CLU_074586_0_0_6"/>
<keyword evidence="3 10" id="KW-0997">Cell inner membrane</keyword>
<evidence type="ECO:0000256" key="7">
    <source>
        <dbReference type="ARBA" id="ARBA00023098"/>
    </source>
</evidence>
<dbReference type="NCBIfam" id="NF003743">
    <property type="entry name" value="PRK05340.1"/>
    <property type="match status" value="1"/>
</dbReference>
<dbReference type="Gene3D" id="3.60.21.10">
    <property type="match status" value="1"/>
</dbReference>
<dbReference type="CDD" id="cd07398">
    <property type="entry name" value="MPP_YbbF-LpxH"/>
    <property type="match status" value="1"/>
</dbReference>
<feature type="binding site" evidence="10">
    <location>
        <position position="114"/>
    </location>
    <ligand>
        <name>Mn(2+)</name>
        <dbReference type="ChEBI" id="CHEBI:29035"/>
        <label>2</label>
    </ligand>
</feature>
<protein>
    <recommendedName>
        <fullName evidence="10">UDP-2,3-diacylglucosamine hydrolase</fullName>
        <ecNumber evidence="10">3.6.1.54</ecNumber>
    </recommendedName>
    <alternativeName>
        <fullName evidence="10">UDP-2,3-diacylglucosamine diphosphatase</fullName>
    </alternativeName>
</protein>
<dbReference type="InterPro" id="IPR010138">
    <property type="entry name" value="UDP-diacylglucosamine_Hdrlase"/>
</dbReference>
<comment type="function">
    <text evidence="10">Hydrolyzes the pyrophosphate bond of UDP-2,3-diacylglucosamine to yield 2,3-diacylglucosamine 1-phosphate (lipid X) and UMP by catalyzing the attack of water at the alpha-P atom. Involved in the biosynthesis of lipid A, a phosphorylated glycolipid that anchors the lipopolysaccharide to the outer membrane of the cell.</text>
</comment>
<dbReference type="GO" id="GO:0008758">
    <property type="term" value="F:UDP-2,3-diacylglucosamine hydrolase activity"/>
    <property type="evidence" value="ECO:0007669"/>
    <property type="project" value="UniProtKB-UniRule"/>
</dbReference>
<evidence type="ECO:0000259" key="11">
    <source>
        <dbReference type="Pfam" id="PF00149"/>
    </source>
</evidence>
<comment type="pathway">
    <text evidence="10">Glycolipid biosynthesis; lipid IV(A) biosynthesis; lipid IV(A) from (3R)-3-hydroxytetradecanoyl-[acyl-carrier-protein] and UDP-N-acetyl-alpha-D-glucosamine: step 4/6.</text>
</comment>
<dbReference type="NCBIfam" id="TIGR01854">
    <property type="entry name" value="lipid_A_lpxH"/>
    <property type="match status" value="1"/>
</dbReference>
<feature type="binding site" evidence="10">
    <location>
        <position position="197"/>
    </location>
    <ligand>
        <name>Mn(2+)</name>
        <dbReference type="ChEBI" id="CHEBI:29035"/>
        <label>1</label>
    </ligand>
</feature>
<reference evidence="13" key="1">
    <citation type="submission" date="2010-04" db="EMBL/GenBank/DDBJ databases">
        <title>Complete genome sequence of Nitrosococcus halophilus Nc4, a salt-adapted, aerobic obligate ammonia-oxidizing sulfur purple bacterium.</title>
        <authorList>
            <consortium name="US DOE Joint Genome Institute"/>
            <person name="Campbell M.A."/>
            <person name="Malfatti S.A."/>
            <person name="Chain P.S.G."/>
            <person name="Heidelberg J.F."/>
            <person name="Ward B.B."/>
            <person name="Klotz M.G."/>
        </authorList>
    </citation>
    <scope>NUCLEOTIDE SEQUENCE [LARGE SCALE GENOMIC DNA]</scope>
    <source>
        <strain evidence="13">Nc4</strain>
    </source>
</reference>
<dbReference type="HAMAP" id="MF_00575">
    <property type="entry name" value="LpxH"/>
    <property type="match status" value="1"/>
</dbReference>
<keyword evidence="2 10" id="KW-0444">Lipid biosynthesis</keyword>
<feature type="binding site" evidence="10">
    <location>
        <position position="79"/>
    </location>
    <ligand>
        <name>Mn(2+)</name>
        <dbReference type="ChEBI" id="CHEBI:29035"/>
        <label>2</label>
    </ligand>
</feature>
<evidence type="ECO:0000313" key="12">
    <source>
        <dbReference type="EMBL" id="ADE14107.1"/>
    </source>
</evidence>
<keyword evidence="13" id="KW-1185">Reference proteome</keyword>
<keyword evidence="8 10" id="KW-0472">Membrane</keyword>
<dbReference type="PANTHER" id="PTHR34990:SF1">
    <property type="entry name" value="UDP-2,3-DIACYLGLUCOSAMINE HYDROLASE"/>
    <property type="match status" value="1"/>
</dbReference>
<comment type="similarity">
    <text evidence="10">Belongs to the LpxH family.</text>
</comment>
<feature type="binding site" evidence="10">
    <location>
        <position position="195"/>
    </location>
    <ligand>
        <name>Mn(2+)</name>
        <dbReference type="ChEBI" id="CHEBI:29035"/>
        <label>2</label>
    </ligand>
</feature>
<dbReference type="EC" id="3.6.1.54" evidence="10"/>
<dbReference type="Pfam" id="PF00149">
    <property type="entry name" value="Metallophos"/>
    <property type="match status" value="1"/>
</dbReference>
<dbReference type="GO" id="GO:0019897">
    <property type="term" value="C:extrinsic component of plasma membrane"/>
    <property type="evidence" value="ECO:0007669"/>
    <property type="project" value="UniProtKB-UniRule"/>
</dbReference>
<comment type="subcellular location">
    <subcellularLocation>
        <location evidence="10">Cell inner membrane</location>
        <topology evidence="10">Peripheral membrane protein</topology>
        <orientation evidence="10">Cytoplasmic side</orientation>
    </subcellularLocation>
</comment>
<evidence type="ECO:0000313" key="13">
    <source>
        <dbReference type="Proteomes" id="UP000001844"/>
    </source>
</evidence>